<keyword evidence="5 8" id="KW-1133">Transmembrane helix</keyword>
<evidence type="ECO:0000256" key="6">
    <source>
        <dbReference type="ARBA" id="ARBA00023136"/>
    </source>
</evidence>
<evidence type="ECO:0000256" key="7">
    <source>
        <dbReference type="SAM" id="MobiDB-lite"/>
    </source>
</evidence>
<evidence type="ECO:0000256" key="5">
    <source>
        <dbReference type="ARBA" id="ARBA00022989"/>
    </source>
</evidence>
<feature type="region of interest" description="Disordered" evidence="7">
    <location>
        <begin position="275"/>
        <end position="306"/>
    </location>
</feature>
<dbReference type="AlphaFoldDB" id="A0A0N1HY04"/>
<dbReference type="GO" id="GO:0016485">
    <property type="term" value="P:protein processing"/>
    <property type="evidence" value="ECO:0007669"/>
    <property type="project" value="InterPro"/>
</dbReference>
<keyword evidence="6 8" id="KW-0472">Membrane</keyword>
<evidence type="ECO:0000313" key="9">
    <source>
        <dbReference type="EMBL" id="KPI86361.1"/>
    </source>
</evidence>
<accession>A0A0N1HY04</accession>
<keyword evidence="3 8" id="KW-0812">Transmembrane</keyword>
<feature type="compositionally biased region" description="Basic and acidic residues" evidence="7">
    <location>
        <begin position="341"/>
        <end position="355"/>
    </location>
</feature>
<keyword evidence="10" id="KW-1185">Reference proteome</keyword>
<evidence type="ECO:0000256" key="2">
    <source>
        <dbReference type="ARBA" id="ARBA00005577"/>
    </source>
</evidence>
<evidence type="ECO:0000256" key="1">
    <source>
        <dbReference type="ARBA" id="ARBA00004141"/>
    </source>
</evidence>
<dbReference type="GO" id="GO:0007219">
    <property type="term" value="P:Notch signaling pathway"/>
    <property type="evidence" value="ECO:0007669"/>
    <property type="project" value="UniProtKB-KW"/>
</dbReference>
<sequence length="480" mass="50413">MVYGVLLLCTVVLYSPHCLLCAIALAWQPALIVIGLLSSFTAVGPLVLSGALFRLMRWCGASSDAAVAACLLISHFVLQSAARALALHGCLQLQRLGWAKGWLLVRSRVPLVSLSIAVGAGFSCTSLLVGGGALLAEAWASRLAIPMSAAQMNASAAKLDYLLSSNANCAPLPRLVQAAFQQLFFTCGQVAWTVMLGQAYAAASPRALVESTEGLAEGLRRDEGQRAAAGPVTREEALSCARDNDGSAHTAAPDAARLRLVMARATHACLMQDDGMCLPHTEAPGKDEGRETPGPTHALKSLRRSSLVEARSEAQLEVLTSRNAVAGEGLAPPSRTFAGEGRQREELEEANRETLADADALAPKQLSSTQCSRTATAVQLRPASVSSLHSPVASGLVAESVLTHRQPAALLTGLAALGLHLLFVLLPLTALSSAASAETSRRSGCSAYIPLQCLVTLISVAWGLWIVHCERHPSAYVRLV</sequence>
<comment type="caution">
    <text evidence="9">The sequence shown here is derived from an EMBL/GenBank/DDBJ whole genome shotgun (WGS) entry which is preliminary data.</text>
</comment>
<evidence type="ECO:0000256" key="8">
    <source>
        <dbReference type="SAM" id="Phobius"/>
    </source>
</evidence>
<evidence type="ECO:0000256" key="4">
    <source>
        <dbReference type="ARBA" id="ARBA00022976"/>
    </source>
</evidence>
<feature type="transmembrane region" description="Helical" evidence="8">
    <location>
        <begin position="448"/>
        <end position="467"/>
    </location>
</feature>
<keyword evidence="4" id="KW-0914">Notch signaling pathway</keyword>
<feature type="transmembrane region" description="Helical" evidence="8">
    <location>
        <begin position="408"/>
        <end position="428"/>
    </location>
</feature>
<feature type="transmembrane region" description="Helical" evidence="8">
    <location>
        <begin position="109"/>
        <end position="136"/>
    </location>
</feature>
<feature type="transmembrane region" description="Helical" evidence="8">
    <location>
        <begin position="65"/>
        <end position="89"/>
    </location>
</feature>
<dbReference type="Proteomes" id="UP000038009">
    <property type="component" value="Unassembled WGS sequence"/>
</dbReference>
<gene>
    <name evidence="9" type="ORF">ABL78_4587</name>
</gene>
<dbReference type="InterPro" id="IPR009294">
    <property type="entry name" value="Aph-1"/>
</dbReference>
<protein>
    <submittedName>
        <fullName evidence="9">Uncharacterized protein</fullName>
    </submittedName>
</protein>
<comment type="subcellular location">
    <subcellularLocation>
        <location evidence="1">Membrane</location>
        <topology evidence="1">Multi-pass membrane protein</topology>
    </subcellularLocation>
</comment>
<reference evidence="9 10" key="1">
    <citation type="journal article" date="2015" name="PLoS Pathog.">
        <title>Leptomonas seymouri: Adaptations to the Dixenous Life Cycle Analyzed by Genome Sequencing, Transcriptome Profiling and Co-infection with Leishmania donovani.</title>
        <authorList>
            <person name="Kraeva N."/>
            <person name="Butenko A."/>
            <person name="Hlavacova J."/>
            <person name="Kostygov A."/>
            <person name="Myskova J."/>
            <person name="Grybchuk D."/>
            <person name="Lestinova T."/>
            <person name="Votypka J."/>
            <person name="Volf P."/>
            <person name="Opperdoes F."/>
            <person name="Flegontov P."/>
            <person name="Lukes J."/>
            <person name="Yurchenko V."/>
        </authorList>
    </citation>
    <scope>NUCLEOTIDE SEQUENCE [LARGE SCALE GENOMIC DNA]</scope>
    <source>
        <strain evidence="9 10">ATCC 30220</strain>
    </source>
</reference>
<name>A0A0N1HY04_LEPSE</name>
<comment type="similarity">
    <text evidence="2">Belongs to the APH-1 family.</text>
</comment>
<dbReference type="EMBL" id="LJSK01000135">
    <property type="protein sequence ID" value="KPI86361.1"/>
    <property type="molecule type" value="Genomic_DNA"/>
</dbReference>
<organism evidence="9 10">
    <name type="scientific">Leptomonas seymouri</name>
    <dbReference type="NCBI Taxonomy" id="5684"/>
    <lineage>
        <taxon>Eukaryota</taxon>
        <taxon>Discoba</taxon>
        <taxon>Euglenozoa</taxon>
        <taxon>Kinetoplastea</taxon>
        <taxon>Metakinetoplastina</taxon>
        <taxon>Trypanosomatida</taxon>
        <taxon>Trypanosomatidae</taxon>
        <taxon>Leishmaniinae</taxon>
        <taxon>Leptomonas</taxon>
    </lineage>
</organism>
<proteinExistence type="inferred from homology"/>
<feature type="transmembrane region" description="Helical" evidence="8">
    <location>
        <begin position="31"/>
        <end position="53"/>
    </location>
</feature>
<evidence type="ECO:0000256" key="3">
    <source>
        <dbReference type="ARBA" id="ARBA00022692"/>
    </source>
</evidence>
<dbReference type="VEuPathDB" id="TriTrypDB:Lsey_0135_0170"/>
<feature type="region of interest" description="Disordered" evidence="7">
    <location>
        <begin position="324"/>
        <end position="358"/>
    </location>
</feature>
<dbReference type="GO" id="GO:0016020">
    <property type="term" value="C:membrane"/>
    <property type="evidence" value="ECO:0007669"/>
    <property type="project" value="UniProtKB-SubCell"/>
</dbReference>
<dbReference type="OMA" id="CGQVAWT"/>
<dbReference type="OrthoDB" id="273751at2759"/>
<evidence type="ECO:0000313" key="10">
    <source>
        <dbReference type="Proteomes" id="UP000038009"/>
    </source>
</evidence>
<dbReference type="PANTHER" id="PTHR12889">
    <property type="entry name" value="GAMMA-SECRETASE SUBUNIT APH-1"/>
    <property type="match status" value="1"/>
</dbReference>